<dbReference type="InterPro" id="IPR043128">
    <property type="entry name" value="Rev_trsase/Diguanyl_cyclase"/>
</dbReference>
<dbReference type="GO" id="GO:0016787">
    <property type="term" value="F:hydrolase activity"/>
    <property type="evidence" value="ECO:0007669"/>
    <property type="project" value="UniProtKB-KW"/>
</dbReference>
<evidence type="ECO:0008006" key="11">
    <source>
        <dbReference type="Google" id="ProtNLM"/>
    </source>
</evidence>
<feature type="domain" description="Reverse transcriptase RNase H-like" evidence="8">
    <location>
        <begin position="189"/>
        <end position="284"/>
    </location>
</feature>
<keyword evidence="5" id="KW-0378">Hydrolase</keyword>
<dbReference type="InterPro" id="IPR050951">
    <property type="entry name" value="Retrovirus_Pol_polyprotein"/>
</dbReference>
<organism evidence="9 10">
    <name type="scientific">Paspalum notatum var. saurae</name>
    <dbReference type="NCBI Taxonomy" id="547442"/>
    <lineage>
        <taxon>Eukaryota</taxon>
        <taxon>Viridiplantae</taxon>
        <taxon>Streptophyta</taxon>
        <taxon>Embryophyta</taxon>
        <taxon>Tracheophyta</taxon>
        <taxon>Spermatophyta</taxon>
        <taxon>Magnoliopsida</taxon>
        <taxon>Liliopsida</taxon>
        <taxon>Poales</taxon>
        <taxon>Poaceae</taxon>
        <taxon>PACMAD clade</taxon>
        <taxon>Panicoideae</taxon>
        <taxon>Andropogonodae</taxon>
        <taxon>Paspaleae</taxon>
        <taxon>Paspalinae</taxon>
        <taxon>Paspalum</taxon>
    </lineage>
</organism>
<evidence type="ECO:0000313" key="9">
    <source>
        <dbReference type="EMBL" id="WVZ59588.1"/>
    </source>
</evidence>
<dbReference type="FunFam" id="3.10.20.370:FF:000001">
    <property type="entry name" value="Retrovirus-related Pol polyprotein from transposon 17.6-like protein"/>
    <property type="match status" value="1"/>
</dbReference>
<gene>
    <name evidence="9" type="ORF">U9M48_009708</name>
</gene>
<dbReference type="AlphaFoldDB" id="A0AAQ3SRX8"/>
<dbReference type="GO" id="GO:0003964">
    <property type="term" value="F:RNA-directed DNA polymerase activity"/>
    <property type="evidence" value="ECO:0007669"/>
    <property type="project" value="UniProtKB-KW"/>
</dbReference>
<evidence type="ECO:0000256" key="2">
    <source>
        <dbReference type="ARBA" id="ARBA00022695"/>
    </source>
</evidence>
<reference evidence="9 10" key="1">
    <citation type="submission" date="2024-02" db="EMBL/GenBank/DDBJ databases">
        <title>High-quality chromosome-scale genome assembly of Pensacola bahiagrass (Paspalum notatum Flugge var. saurae).</title>
        <authorList>
            <person name="Vega J.M."/>
            <person name="Podio M."/>
            <person name="Orjuela J."/>
            <person name="Siena L.A."/>
            <person name="Pessino S.C."/>
            <person name="Combes M.C."/>
            <person name="Mariac C."/>
            <person name="Albertini E."/>
            <person name="Pupilli F."/>
            <person name="Ortiz J.P.A."/>
            <person name="Leblanc O."/>
        </authorList>
    </citation>
    <scope>NUCLEOTIDE SEQUENCE [LARGE SCALE GENOMIC DNA]</scope>
    <source>
        <strain evidence="9">R1</strain>
        <tissue evidence="9">Leaf</tissue>
    </source>
</reference>
<sequence>MRIRESDIPKTAFVTRYGHHEFTVVSFGLTNAPAYFMNMMNMIFMKELDQCVVVFIDDILIFSKTREEHEQHLRIVLEKLREKQLYGKFSKCDFWLEKVAFLGHVLTAEGVSVDPKKVEAVSNWKTPRNATEIRSFLGLAGYYRRFMENFSKIAKPMTGLLKNNTPYEWDDKCEGSFQLLKEKLTTAPDFVVYCDASRQGLGCVLMQDNKVVSYTSRQLRAHEENYPTHDLELAAVVHALKIWRHYLMGNKCKIYTDHKSLKYIFTQTELNMRQRRWLELINDYELEIHYHPGKANVVADALSRKSYCNLLTGEELSA</sequence>
<dbReference type="FunFam" id="3.30.70.270:FF:000063">
    <property type="entry name" value="Zinc knuckle domaincontaining protein"/>
    <property type="match status" value="1"/>
</dbReference>
<dbReference type="Gene3D" id="3.10.10.10">
    <property type="entry name" value="HIV Type 1 Reverse Transcriptase, subunit A, domain 1"/>
    <property type="match status" value="1"/>
</dbReference>
<dbReference type="CDD" id="cd01647">
    <property type="entry name" value="RT_LTR"/>
    <property type="match status" value="1"/>
</dbReference>
<evidence type="ECO:0000313" key="10">
    <source>
        <dbReference type="Proteomes" id="UP001341281"/>
    </source>
</evidence>
<keyword evidence="4" id="KW-0255">Endonuclease</keyword>
<name>A0AAQ3SRX8_PASNO</name>
<dbReference type="PANTHER" id="PTHR37984">
    <property type="entry name" value="PROTEIN CBG26694"/>
    <property type="match status" value="1"/>
</dbReference>
<proteinExistence type="predicted"/>
<dbReference type="GO" id="GO:0004519">
    <property type="term" value="F:endonuclease activity"/>
    <property type="evidence" value="ECO:0007669"/>
    <property type="project" value="UniProtKB-KW"/>
</dbReference>
<dbReference type="PANTHER" id="PTHR37984:SF5">
    <property type="entry name" value="PROTEIN NYNRIN-LIKE"/>
    <property type="match status" value="1"/>
</dbReference>
<keyword evidence="3" id="KW-0540">Nuclease</keyword>
<evidence type="ECO:0000256" key="5">
    <source>
        <dbReference type="ARBA" id="ARBA00022801"/>
    </source>
</evidence>
<dbReference type="InterPro" id="IPR000477">
    <property type="entry name" value="RT_dom"/>
</dbReference>
<dbReference type="EMBL" id="CP144746">
    <property type="protein sequence ID" value="WVZ59588.1"/>
    <property type="molecule type" value="Genomic_DNA"/>
</dbReference>
<dbReference type="InterPro" id="IPR043502">
    <property type="entry name" value="DNA/RNA_pol_sf"/>
</dbReference>
<protein>
    <recommendedName>
        <fullName evidence="11">Reverse transcriptase domain-containing protein</fullName>
    </recommendedName>
</protein>
<dbReference type="InterPro" id="IPR041373">
    <property type="entry name" value="RT_RNaseH"/>
</dbReference>
<keyword evidence="6" id="KW-0695">RNA-directed DNA polymerase</keyword>
<dbReference type="CDD" id="cd09274">
    <property type="entry name" value="RNase_HI_RT_Ty3"/>
    <property type="match status" value="1"/>
</dbReference>
<dbReference type="Gene3D" id="3.30.70.270">
    <property type="match status" value="2"/>
</dbReference>
<evidence type="ECO:0000256" key="1">
    <source>
        <dbReference type="ARBA" id="ARBA00022679"/>
    </source>
</evidence>
<evidence type="ECO:0000256" key="4">
    <source>
        <dbReference type="ARBA" id="ARBA00022759"/>
    </source>
</evidence>
<keyword evidence="1" id="KW-0808">Transferase</keyword>
<keyword evidence="10" id="KW-1185">Reference proteome</keyword>
<dbReference type="Proteomes" id="UP001341281">
    <property type="component" value="Chromosome 02"/>
</dbReference>
<accession>A0AAQ3SRX8</accession>
<keyword evidence="2" id="KW-0548">Nucleotidyltransferase</keyword>
<evidence type="ECO:0000256" key="6">
    <source>
        <dbReference type="ARBA" id="ARBA00022918"/>
    </source>
</evidence>
<dbReference type="Pfam" id="PF00078">
    <property type="entry name" value="RVT_1"/>
    <property type="match status" value="1"/>
</dbReference>
<feature type="domain" description="Reverse transcriptase" evidence="7">
    <location>
        <begin position="5"/>
        <end position="105"/>
    </location>
</feature>
<dbReference type="FunFam" id="3.30.70.270:FF:000003">
    <property type="entry name" value="Transposon Ty3-G Gag-Pol polyprotein"/>
    <property type="match status" value="1"/>
</dbReference>
<evidence type="ECO:0000256" key="3">
    <source>
        <dbReference type="ARBA" id="ARBA00022722"/>
    </source>
</evidence>
<evidence type="ECO:0000259" key="7">
    <source>
        <dbReference type="Pfam" id="PF00078"/>
    </source>
</evidence>
<dbReference type="Pfam" id="PF17917">
    <property type="entry name" value="RT_RNaseH"/>
    <property type="match status" value="1"/>
</dbReference>
<dbReference type="SUPFAM" id="SSF56672">
    <property type="entry name" value="DNA/RNA polymerases"/>
    <property type="match status" value="1"/>
</dbReference>
<evidence type="ECO:0000259" key="8">
    <source>
        <dbReference type="Pfam" id="PF17917"/>
    </source>
</evidence>